<dbReference type="SUPFAM" id="SSF54695">
    <property type="entry name" value="POZ domain"/>
    <property type="match status" value="1"/>
</dbReference>
<dbReference type="Gene3D" id="3.30.710.10">
    <property type="entry name" value="Potassium Channel Kv1.1, Chain A"/>
    <property type="match status" value="1"/>
</dbReference>
<protein>
    <recommendedName>
        <fullName evidence="3">BTB domain-containing protein</fullName>
    </recommendedName>
</protein>
<comment type="subcellular location">
    <subcellularLocation>
        <location evidence="1">Cytoplasm</location>
    </subcellularLocation>
</comment>
<dbReference type="PANTHER" id="PTHR45774">
    <property type="entry name" value="BTB/POZ DOMAIN-CONTAINING"/>
    <property type="match status" value="1"/>
</dbReference>
<feature type="domain" description="BTB" evidence="3">
    <location>
        <begin position="61"/>
        <end position="135"/>
    </location>
</feature>
<evidence type="ECO:0000313" key="5">
    <source>
        <dbReference type="Proteomes" id="UP001159405"/>
    </source>
</evidence>
<keyword evidence="2" id="KW-0963">Cytoplasm</keyword>
<name>A0ABN8NA18_9CNID</name>
<keyword evidence="5" id="KW-1185">Reference proteome</keyword>
<dbReference type="Proteomes" id="UP001159405">
    <property type="component" value="Unassembled WGS sequence"/>
</dbReference>
<dbReference type="Gene3D" id="1.25.40.420">
    <property type="match status" value="1"/>
</dbReference>
<dbReference type="InterPro" id="IPR038648">
    <property type="entry name" value="PHR_sf"/>
</dbReference>
<evidence type="ECO:0000256" key="2">
    <source>
        <dbReference type="ARBA" id="ARBA00022490"/>
    </source>
</evidence>
<reference evidence="4 5" key="1">
    <citation type="submission" date="2022-05" db="EMBL/GenBank/DDBJ databases">
        <authorList>
            <consortium name="Genoscope - CEA"/>
            <person name="William W."/>
        </authorList>
    </citation>
    <scope>NUCLEOTIDE SEQUENCE [LARGE SCALE GENOMIC DNA]</scope>
</reference>
<comment type="caution">
    <text evidence="4">The sequence shown here is derived from an EMBL/GenBank/DDBJ whole genome shotgun (WGS) entry which is preliminary data.</text>
</comment>
<organism evidence="4 5">
    <name type="scientific">Porites lobata</name>
    <dbReference type="NCBI Taxonomy" id="104759"/>
    <lineage>
        <taxon>Eukaryota</taxon>
        <taxon>Metazoa</taxon>
        <taxon>Cnidaria</taxon>
        <taxon>Anthozoa</taxon>
        <taxon>Hexacorallia</taxon>
        <taxon>Scleractinia</taxon>
        <taxon>Fungiina</taxon>
        <taxon>Poritidae</taxon>
        <taxon>Porites</taxon>
    </lineage>
</organism>
<dbReference type="InterPro" id="IPR011333">
    <property type="entry name" value="SKP1/BTB/POZ_sf"/>
</dbReference>
<dbReference type="Pfam" id="PF08005">
    <property type="entry name" value="PHR"/>
    <property type="match status" value="1"/>
</dbReference>
<dbReference type="Pfam" id="PF00651">
    <property type="entry name" value="BTB"/>
    <property type="match status" value="1"/>
</dbReference>
<dbReference type="PANTHER" id="PTHR45774:SF3">
    <property type="entry name" value="BTB (POZ) DOMAIN-CONTAINING 2B-RELATED"/>
    <property type="match status" value="1"/>
</dbReference>
<dbReference type="InterPro" id="IPR011705">
    <property type="entry name" value="BACK"/>
</dbReference>
<dbReference type="SMART" id="SM00225">
    <property type="entry name" value="BTB"/>
    <property type="match status" value="1"/>
</dbReference>
<accession>A0ABN8NA18</accession>
<evidence type="ECO:0000256" key="1">
    <source>
        <dbReference type="ARBA" id="ARBA00004496"/>
    </source>
</evidence>
<dbReference type="InterPro" id="IPR000210">
    <property type="entry name" value="BTB/POZ_dom"/>
</dbReference>
<dbReference type="Pfam" id="PF07707">
    <property type="entry name" value="BACK"/>
    <property type="match status" value="1"/>
</dbReference>
<dbReference type="InterPro" id="IPR012983">
    <property type="entry name" value="PHR"/>
</dbReference>
<dbReference type="EMBL" id="CALNXK010000014">
    <property type="protein sequence ID" value="CAH3046281.1"/>
    <property type="molecule type" value="Genomic_DNA"/>
</dbReference>
<sequence length="482" mass="55415">MRTFRSFIFRCRFAEKARRPVEMEAQKKRIAKVVSVDEDWQTTRSAIRERMEYVFDNKLLSDVKFIVPRWRDSNLFTTEISAHKFVLGISSPVFFAMFYGKMAEKTDSITLPDCDRASLTELFRYMYFDEVSLSSENVMRVLYLARKYMVPSLEEKCNAYLQEELNANTVLDILQDAQKFGDEDVEERCLKVLKAQTKEALSSYTLEKLDSSLLESIVKMDGLNVREVELFKAVDRWAARQGRIKRIARKKLPDGGEKREIIGEAILKAIRFPLMSLKEFASTVIDSNILTMKEISEMVKYYADVSISPLSFEQAPRIGPFKRCCRFGRLVSVEEGRGWYYRGSSNEIRFSVTKDVILHGVQHFGSEDGKYEVSVKIKDLRKNDSFLSHSYLTEQSGSYLSSKENNETFHGFDVLFDKAVALESGTTYEIVSNIRGPDSWYGLEGKPTVECYGVTFTFSRACSFVSDVSRGQFPALIFTVYV</sequence>
<dbReference type="PROSITE" id="PS50097">
    <property type="entry name" value="BTB"/>
    <property type="match status" value="1"/>
</dbReference>
<dbReference type="Gene3D" id="2.60.120.820">
    <property type="entry name" value="PHR domain"/>
    <property type="match status" value="1"/>
</dbReference>
<gene>
    <name evidence="4" type="ORF">PLOB_00008480</name>
</gene>
<dbReference type="SMART" id="SM00875">
    <property type="entry name" value="BACK"/>
    <property type="match status" value="1"/>
</dbReference>
<evidence type="ECO:0000313" key="4">
    <source>
        <dbReference type="EMBL" id="CAH3046281.1"/>
    </source>
</evidence>
<evidence type="ECO:0000259" key="3">
    <source>
        <dbReference type="PROSITE" id="PS50097"/>
    </source>
</evidence>
<proteinExistence type="predicted"/>